<feature type="region of interest" description="Disordered" evidence="8">
    <location>
        <begin position="37"/>
        <end position="58"/>
    </location>
</feature>
<dbReference type="PROSITE" id="PS00108">
    <property type="entry name" value="PROTEIN_KINASE_ST"/>
    <property type="match status" value="1"/>
</dbReference>
<evidence type="ECO:0000256" key="7">
    <source>
        <dbReference type="PROSITE-ProRule" id="PRU10141"/>
    </source>
</evidence>
<dbReference type="AlphaFoldDB" id="A0A430LI14"/>
<feature type="compositionally biased region" description="Basic and acidic residues" evidence="8">
    <location>
        <begin position="37"/>
        <end position="46"/>
    </location>
</feature>
<evidence type="ECO:0000256" key="2">
    <source>
        <dbReference type="ARBA" id="ARBA00022448"/>
    </source>
</evidence>
<evidence type="ECO:0000256" key="1">
    <source>
        <dbReference type="ARBA" id="ARBA00004623"/>
    </source>
</evidence>
<keyword evidence="2" id="KW-0813">Transport</keyword>
<evidence type="ECO:0000259" key="9">
    <source>
        <dbReference type="PROSITE" id="PS50011"/>
    </source>
</evidence>
<dbReference type="PANTHER" id="PTHR24348">
    <property type="entry name" value="SERINE/THREONINE-PROTEIN KINASE UNC-51-RELATED"/>
    <property type="match status" value="1"/>
</dbReference>
<dbReference type="EMBL" id="MIKF01000188">
    <property type="protein sequence ID" value="RTE75376.1"/>
    <property type="molecule type" value="Genomic_DNA"/>
</dbReference>
<dbReference type="GO" id="GO:0010506">
    <property type="term" value="P:regulation of autophagy"/>
    <property type="evidence" value="ECO:0007669"/>
    <property type="project" value="InterPro"/>
</dbReference>
<accession>A0A430LI14</accession>
<evidence type="ECO:0000256" key="4">
    <source>
        <dbReference type="ARBA" id="ARBA00022840"/>
    </source>
</evidence>
<comment type="caution">
    <text evidence="10">The sequence shown here is derived from an EMBL/GenBank/DDBJ whole genome shotgun (WGS) entry which is preliminary data.</text>
</comment>
<evidence type="ECO:0000313" key="10">
    <source>
        <dbReference type="EMBL" id="RTE75376.1"/>
    </source>
</evidence>
<proteinExistence type="predicted"/>
<dbReference type="SUPFAM" id="SSF56112">
    <property type="entry name" value="Protein kinase-like (PK-like)"/>
    <property type="match status" value="1"/>
</dbReference>
<dbReference type="PROSITE" id="PS50011">
    <property type="entry name" value="PROTEIN_KINASE_DOM"/>
    <property type="match status" value="1"/>
</dbReference>
<dbReference type="Proteomes" id="UP000287124">
    <property type="component" value="Unassembled WGS sequence"/>
</dbReference>
<keyword evidence="3 7" id="KW-0547">Nucleotide-binding</keyword>
<organism evidence="10 11">
    <name type="scientific">Fusarium euwallaceae</name>
    <dbReference type="NCBI Taxonomy" id="1147111"/>
    <lineage>
        <taxon>Eukaryota</taxon>
        <taxon>Fungi</taxon>
        <taxon>Dikarya</taxon>
        <taxon>Ascomycota</taxon>
        <taxon>Pezizomycotina</taxon>
        <taxon>Sordariomycetes</taxon>
        <taxon>Hypocreomycetidae</taxon>
        <taxon>Hypocreales</taxon>
        <taxon>Nectriaceae</taxon>
        <taxon>Fusarium</taxon>
        <taxon>Fusarium solani species complex</taxon>
    </lineage>
</organism>
<evidence type="ECO:0000256" key="6">
    <source>
        <dbReference type="ARBA" id="ARBA00030237"/>
    </source>
</evidence>
<feature type="binding site" evidence="7">
    <location>
        <position position="234"/>
    </location>
    <ligand>
        <name>ATP</name>
        <dbReference type="ChEBI" id="CHEBI:30616"/>
    </ligand>
</feature>
<evidence type="ECO:0000256" key="3">
    <source>
        <dbReference type="ARBA" id="ARBA00022741"/>
    </source>
</evidence>
<dbReference type="InterPro" id="IPR008271">
    <property type="entry name" value="Ser/Thr_kinase_AS"/>
</dbReference>
<dbReference type="InterPro" id="IPR011009">
    <property type="entry name" value="Kinase-like_dom_sf"/>
</dbReference>
<protein>
    <recommendedName>
        <fullName evidence="6">Autophagy-related protein 1</fullName>
    </recommendedName>
</protein>
<dbReference type="InterPro" id="IPR017441">
    <property type="entry name" value="Protein_kinase_ATP_BS"/>
</dbReference>
<dbReference type="GO" id="GO:0034045">
    <property type="term" value="C:phagophore assembly site membrane"/>
    <property type="evidence" value="ECO:0007669"/>
    <property type="project" value="UniProtKB-SubCell"/>
</dbReference>
<name>A0A430LI14_9HYPO</name>
<dbReference type="GO" id="GO:0005524">
    <property type="term" value="F:ATP binding"/>
    <property type="evidence" value="ECO:0007669"/>
    <property type="project" value="UniProtKB-UniRule"/>
</dbReference>
<feature type="domain" description="Protein kinase" evidence="9">
    <location>
        <begin position="205"/>
        <end position="443"/>
    </location>
</feature>
<gene>
    <name evidence="10" type="ORF">BHE90_010158</name>
</gene>
<dbReference type="Gene3D" id="1.10.510.10">
    <property type="entry name" value="Transferase(Phosphotransferase) domain 1"/>
    <property type="match status" value="1"/>
</dbReference>
<evidence type="ECO:0000313" key="11">
    <source>
        <dbReference type="Proteomes" id="UP000287124"/>
    </source>
</evidence>
<keyword evidence="4 7" id="KW-0067">ATP-binding</keyword>
<dbReference type="InterPro" id="IPR045269">
    <property type="entry name" value="Atg1-like"/>
</dbReference>
<keyword evidence="5" id="KW-0072">Autophagy</keyword>
<dbReference type="GO" id="GO:0006914">
    <property type="term" value="P:autophagy"/>
    <property type="evidence" value="ECO:0007669"/>
    <property type="project" value="UniProtKB-KW"/>
</dbReference>
<dbReference type="SMART" id="SM00220">
    <property type="entry name" value="S_TKc"/>
    <property type="match status" value="1"/>
</dbReference>
<sequence length="701" mass="77977">MAWTIFTVKTSDYIVLHSHNQAYWSTMERKFKRDLFAPDSPTEHSESGTPAPPPLPPLNILRFTTEHMPKDPSAGFVFGTNKDKCDVLLHNSRDSGISGRQFAITFRTDTGAMILRNHSRVPTQIKLPNEGLVDLDTQRVFAGTGDIEIYLPTLDVTLSKPWEDGEDGNEYTDFLARLGSIAPDLGTMRLQSSAATTASSALSLYHLDRLIGHGASATVYRACHIQTGEVVAAKCFGKNSRIGDPWKECVILSSLRHDHIIRFYEFSVRGEDGPQLIMEFAACGSLLDQSQSRNFTDREGRTIIRQTLEGLKYLHGKRVIHRDLKPGNILLATRKPIHVKVADFGISGSAADEYNTQCGTELYAAPELWNPPYTEKIDIWSVGIIVMELWVGLPKYNRDTWAEDVMARKKRAPKDVRRFLHHLLQSSSGKRLPARDCLNLPFVRPRHKYDGVPNLHPLQKPRLGIESQDPTVPFNGEMLDTAIWNPVGPEASYAPVNPELPDEVPDLATWNARGAANLGTECQDPTVPFNDENLDTAIWNPGPGATSNWPQGAAIPQINSISGIPISHPLDPNSWIPGGDSDNAPSAAQATLATPEIRTSIRMPNKPQIYNGFDFLPCGNTWIPYHPDDRTVNITRILKTAGFPRYKLSAPELQDDASGLTRTLVLALAKLKCLDIHLWQLDDLFLSLLKPDPNQRNQQHA</sequence>
<dbReference type="Pfam" id="PF00069">
    <property type="entry name" value="Pkinase"/>
    <property type="match status" value="1"/>
</dbReference>
<keyword evidence="11" id="KW-1185">Reference proteome</keyword>
<dbReference type="InterPro" id="IPR000719">
    <property type="entry name" value="Prot_kinase_dom"/>
</dbReference>
<dbReference type="PROSITE" id="PS00107">
    <property type="entry name" value="PROTEIN_KINASE_ATP"/>
    <property type="match status" value="1"/>
</dbReference>
<dbReference type="GO" id="GO:0004674">
    <property type="term" value="F:protein serine/threonine kinase activity"/>
    <property type="evidence" value="ECO:0007669"/>
    <property type="project" value="InterPro"/>
</dbReference>
<evidence type="ECO:0000256" key="5">
    <source>
        <dbReference type="ARBA" id="ARBA00023006"/>
    </source>
</evidence>
<comment type="subcellular location">
    <subcellularLocation>
        <location evidence="1">Preautophagosomal structure membrane</location>
        <topology evidence="1">Peripheral membrane protein</topology>
    </subcellularLocation>
</comment>
<reference evidence="10 11" key="1">
    <citation type="submission" date="2017-06" db="EMBL/GenBank/DDBJ databases">
        <title>Comparative genomic analysis of Ambrosia Fusariam Clade fungi.</title>
        <authorList>
            <person name="Stajich J.E."/>
            <person name="Carrillo J."/>
            <person name="Kijimoto T."/>
            <person name="Eskalen A."/>
            <person name="O'Donnell K."/>
            <person name="Kasson M."/>
        </authorList>
    </citation>
    <scope>NUCLEOTIDE SEQUENCE [LARGE SCALE GENOMIC DNA]</scope>
    <source>
        <strain evidence="10 11">UCR1854</strain>
    </source>
</reference>
<evidence type="ECO:0000256" key="8">
    <source>
        <dbReference type="SAM" id="MobiDB-lite"/>
    </source>
</evidence>